<comment type="cofactor">
    <cofactor evidence="10">
        <name>Mg(2+)</name>
        <dbReference type="ChEBI" id="CHEBI:18420"/>
    </cofactor>
</comment>
<dbReference type="Proteomes" id="UP000069940">
    <property type="component" value="Unassembled WGS sequence"/>
</dbReference>
<dbReference type="Gene3D" id="3.30.200.20">
    <property type="entry name" value="Phosphorylase Kinase, domain 1"/>
    <property type="match status" value="1"/>
</dbReference>
<dbReference type="InterPro" id="IPR050117">
    <property type="entry name" value="MAPK"/>
</dbReference>
<dbReference type="EC" id="2.7.11.24" evidence="10"/>
<proteinExistence type="inferred from homology"/>
<evidence type="ECO:0000256" key="6">
    <source>
        <dbReference type="ARBA" id="ARBA00022777"/>
    </source>
</evidence>
<evidence type="ECO:0000256" key="2">
    <source>
        <dbReference type="ARBA" id="ARBA00022527"/>
    </source>
</evidence>
<dbReference type="GeneID" id="109429983"/>
<evidence type="ECO:0000256" key="3">
    <source>
        <dbReference type="ARBA" id="ARBA00022553"/>
    </source>
</evidence>
<name>A0ABM1XUT4_AEDAL</name>
<accession>A0ABM1XUT4</accession>
<evidence type="ECO:0000256" key="4">
    <source>
        <dbReference type="ARBA" id="ARBA00022679"/>
    </source>
</evidence>
<dbReference type="PROSITE" id="PS50011">
    <property type="entry name" value="PROTEIN_KINASE_DOM"/>
    <property type="match status" value="2"/>
</dbReference>
<evidence type="ECO:0000256" key="1">
    <source>
        <dbReference type="ARBA" id="ARBA00008832"/>
    </source>
</evidence>
<dbReference type="Pfam" id="PF00069">
    <property type="entry name" value="Pkinase"/>
    <property type="match status" value="2"/>
</dbReference>
<evidence type="ECO:0000259" key="11">
    <source>
        <dbReference type="PROSITE" id="PS50011"/>
    </source>
</evidence>
<comment type="subcellular location">
    <subcellularLocation>
        <location evidence="10">Cytoplasm</location>
    </subcellularLocation>
</comment>
<keyword evidence="4 10" id="KW-0808">Transferase</keyword>
<keyword evidence="6 10" id="KW-0418">Kinase</keyword>
<dbReference type="RefSeq" id="XP_019561538.3">
    <property type="nucleotide sequence ID" value="XM_019705993.3"/>
</dbReference>
<dbReference type="InterPro" id="IPR011009">
    <property type="entry name" value="Kinase-like_dom_sf"/>
</dbReference>
<dbReference type="SMART" id="SM00220">
    <property type="entry name" value="S_TKc"/>
    <property type="match status" value="2"/>
</dbReference>
<feature type="domain" description="Protein kinase" evidence="11">
    <location>
        <begin position="238"/>
        <end position="534"/>
    </location>
</feature>
<keyword evidence="10" id="KW-0460">Magnesium</keyword>
<keyword evidence="13" id="KW-1185">Reference proteome</keyword>
<evidence type="ECO:0000256" key="8">
    <source>
        <dbReference type="ARBA" id="ARBA00047592"/>
    </source>
</evidence>
<dbReference type="InterPro" id="IPR000719">
    <property type="entry name" value="Prot_kinase_dom"/>
</dbReference>
<comment type="catalytic activity">
    <reaction evidence="9">
        <text>L-seryl-[protein] + ATP = O-phospho-L-seryl-[protein] + ADP + H(+)</text>
        <dbReference type="Rhea" id="RHEA:17989"/>
        <dbReference type="Rhea" id="RHEA-COMP:9863"/>
        <dbReference type="Rhea" id="RHEA-COMP:11604"/>
        <dbReference type="ChEBI" id="CHEBI:15378"/>
        <dbReference type="ChEBI" id="CHEBI:29999"/>
        <dbReference type="ChEBI" id="CHEBI:30616"/>
        <dbReference type="ChEBI" id="CHEBI:83421"/>
        <dbReference type="ChEBI" id="CHEBI:456216"/>
        <dbReference type="EC" id="2.7.11.24"/>
    </reaction>
</comment>
<evidence type="ECO:0000313" key="13">
    <source>
        <dbReference type="Proteomes" id="UP000069940"/>
    </source>
</evidence>
<comment type="similarity">
    <text evidence="1 10">Belongs to the protein kinase superfamily. CMGC Ser/Thr protein kinase family. MAP kinase subfamily.</text>
</comment>
<dbReference type="SUPFAM" id="SSF56112">
    <property type="entry name" value="Protein kinase-like (PK-like)"/>
    <property type="match status" value="2"/>
</dbReference>
<dbReference type="InterPro" id="IPR008271">
    <property type="entry name" value="Ser/Thr_kinase_AS"/>
</dbReference>
<evidence type="ECO:0000256" key="5">
    <source>
        <dbReference type="ARBA" id="ARBA00022741"/>
    </source>
</evidence>
<sequence length="582" mass="66980">MDLDHERMSYLLYQMLCGIKHLHSAGIIHRDLKPSNIVVKSDCTLKILDFGLARTAGTTFMMTPYVVTRYYRAPEVILGMGYKENVDIWSVGCIMGEMIRGGVLFPGTDHIDQWNKIIEQLGTPSPSFMTRLQPTVRNYVENRPRYTGYPFDRLFPDVLFPTDSNEHNRLKASQARDLLSKMLVVDPEHRISVDQALVHSYINVWYDESEVNAVPLAAMDHQPFPIDPQVYFEVPGRFELTHQLGIGAQGAVMAALDRITGQKLAVKKLSRPFQDQTHAKRAYREIKLLQTLDHPFIIKLLYAYSPQNDLASFKDIYLFTECMEGSLTTVIGNPLDHERISFLIYQILCGIKHMHSAGIIHRDLKPSNIVVNKNCSLKILDFGLARSVGTNFNMTQYVITRYYRAPEVILHMEYDTNVDIWAIGCIMAELIKGQVLLPGTDHVDQWNQITTTLGTPSPEFMSRTTESIRRYIEKLPVYPRPPFDMLFPDSDFQQDDNSHAEVNSHYARDMLDRMLTIDPLKRMTVEEALVHPYVRCWVREEEVNRPAPVPYDHTLDEQELSLGQWKELLFRDVKDIQEQTLG</sequence>
<dbReference type="PRINTS" id="PR01772">
    <property type="entry name" value="JNKMAPKINASE"/>
</dbReference>
<evidence type="ECO:0000256" key="10">
    <source>
        <dbReference type="RuleBase" id="RU368052"/>
    </source>
</evidence>
<keyword evidence="7 10" id="KW-0067">ATP-binding</keyword>
<keyword evidence="5 10" id="KW-0547">Nucleotide-binding</keyword>
<dbReference type="EnsemblMetazoa" id="AALFPA23_003076.R3242">
    <property type="protein sequence ID" value="AALFPA23_003076.P3242"/>
    <property type="gene ID" value="AALFPA23_003076"/>
</dbReference>
<keyword evidence="2 10" id="KW-0723">Serine/threonine-protein kinase</keyword>
<dbReference type="PROSITE" id="PS01351">
    <property type="entry name" value="MAPK"/>
    <property type="match status" value="1"/>
</dbReference>
<keyword evidence="3 10" id="KW-0597">Phosphoprotein</keyword>
<feature type="domain" description="Protein kinase" evidence="11">
    <location>
        <begin position="1"/>
        <end position="202"/>
    </location>
</feature>
<organism evidence="12 13">
    <name type="scientific">Aedes albopictus</name>
    <name type="common">Asian tiger mosquito</name>
    <name type="synonym">Stegomyia albopicta</name>
    <dbReference type="NCBI Taxonomy" id="7160"/>
    <lineage>
        <taxon>Eukaryota</taxon>
        <taxon>Metazoa</taxon>
        <taxon>Ecdysozoa</taxon>
        <taxon>Arthropoda</taxon>
        <taxon>Hexapoda</taxon>
        <taxon>Insecta</taxon>
        <taxon>Pterygota</taxon>
        <taxon>Neoptera</taxon>
        <taxon>Endopterygota</taxon>
        <taxon>Diptera</taxon>
        <taxon>Nematocera</taxon>
        <taxon>Culicoidea</taxon>
        <taxon>Culicidae</taxon>
        <taxon>Culicinae</taxon>
        <taxon>Aedini</taxon>
        <taxon>Aedes</taxon>
        <taxon>Stegomyia</taxon>
    </lineage>
</organism>
<dbReference type="InterPro" id="IPR003527">
    <property type="entry name" value="MAP_kinase_CS"/>
</dbReference>
<comment type="catalytic activity">
    <reaction evidence="8">
        <text>L-threonyl-[protein] + ATP = O-phospho-L-threonyl-[protein] + ADP + H(+)</text>
        <dbReference type="Rhea" id="RHEA:46608"/>
        <dbReference type="Rhea" id="RHEA-COMP:11060"/>
        <dbReference type="Rhea" id="RHEA-COMP:11605"/>
        <dbReference type="ChEBI" id="CHEBI:15378"/>
        <dbReference type="ChEBI" id="CHEBI:30013"/>
        <dbReference type="ChEBI" id="CHEBI:30616"/>
        <dbReference type="ChEBI" id="CHEBI:61977"/>
        <dbReference type="ChEBI" id="CHEBI:456216"/>
        <dbReference type="EC" id="2.7.11.24"/>
    </reaction>
</comment>
<evidence type="ECO:0000256" key="7">
    <source>
        <dbReference type="ARBA" id="ARBA00022840"/>
    </source>
</evidence>
<evidence type="ECO:0000256" key="9">
    <source>
        <dbReference type="ARBA" id="ARBA00048312"/>
    </source>
</evidence>
<reference evidence="12" key="2">
    <citation type="submission" date="2025-05" db="UniProtKB">
        <authorList>
            <consortium name="EnsemblMetazoa"/>
        </authorList>
    </citation>
    <scope>IDENTIFICATION</scope>
    <source>
        <strain evidence="12">Foshan</strain>
    </source>
</reference>
<reference evidence="13" key="1">
    <citation type="journal article" date="2015" name="Proc. Natl. Acad. Sci. U.S.A.">
        <title>Genome sequence of the Asian Tiger mosquito, Aedes albopictus, reveals insights into its biology, genetics, and evolution.</title>
        <authorList>
            <person name="Chen X.G."/>
            <person name="Jiang X."/>
            <person name="Gu J."/>
            <person name="Xu M."/>
            <person name="Wu Y."/>
            <person name="Deng Y."/>
            <person name="Zhang C."/>
            <person name="Bonizzoni M."/>
            <person name="Dermauw W."/>
            <person name="Vontas J."/>
            <person name="Armbruster P."/>
            <person name="Huang X."/>
            <person name="Yang Y."/>
            <person name="Zhang H."/>
            <person name="He W."/>
            <person name="Peng H."/>
            <person name="Liu Y."/>
            <person name="Wu K."/>
            <person name="Chen J."/>
            <person name="Lirakis M."/>
            <person name="Topalis P."/>
            <person name="Van Leeuwen T."/>
            <person name="Hall A.B."/>
            <person name="Jiang X."/>
            <person name="Thorpe C."/>
            <person name="Mueller R.L."/>
            <person name="Sun C."/>
            <person name="Waterhouse R.M."/>
            <person name="Yan G."/>
            <person name="Tu Z.J."/>
            <person name="Fang X."/>
            <person name="James A.A."/>
        </authorList>
    </citation>
    <scope>NUCLEOTIDE SEQUENCE [LARGE SCALE GENOMIC DNA]</scope>
    <source>
        <strain evidence="13">Foshan</strain>
    </source>
</reference>
<dbReference type="PANTHER" id="PTHR24055">
    <property type="entry name" value="MITOGEN-ACTIVATED PROTEIN KINASE"/>
    <property type="match status" value="1"/>
</dbReference>
<protein>
    <recommendedName>
        <fullName evidence="10">Stress-activated protein kinase JNK</fullName>
        <ecNumber evidence="10">2.7.11.24</ecNumber>
    </recommendedName>
</protein>
<dbReference type="InterPro" id="IPR008351">
    <property type="entry name" value="MAPK_JNK"/>
</dbReference>
<evidence type="ECO:0000313" key="12">
    <source>
        <dbReference type="EnsemblMetazoa" id="AALFPA23_003076.P3242"/>
    </source>
</evidence>
<dbReference type="Gene3D" id="1.10.510.10">
    <property type="entry name" value="Transferase(Phosphotransferase) domain 1"/>
    <property type="match status" value="2"/>
</dbReference>
<comment type="function">
    <text evidence="10">Responds to activation by environmental stress and pro-inflammatory cytokines by phosphorylating a number of transcription factors, and thus regulates transcriptional activity.</text>
</comment>
<dbReference type="PROSITE" id="PS00108">
    <property type="entry name" value="PROTEIN_KINASE_ST"/>
    <property type="match status" value="2"/>
</dbReference>